<dbReference type="InterPro" id="IPR050330">
    <property type="entry name" value="Bact_OuterMem_StrucFunc"/>
</dbReference>
<feature type="coiled-coil region" evidence="8">
    <location>
        <begin position="50"/>
        <end position="77"/>
    </location>
</feature>
<comment type="similarity">
    <text evidence="2">Belongs to the MotB family.</text>
</comment>
<gene>
    <name evidence="11" type="ORF">NITMOv2_3346</name>
</gene>
<dbReference type="EMBL" id="CP011801">
    <property type="protein sequence ID" value="ALA59738.1"/>
    <property type="molecule type" value="Genomic_DNA"/>
</dbReference>
<evidence type="ECO:0000256" key="4">
    <source>
        <dbReference type="ARBA" id="ARBA00022692"/>
    </source>
</evidence>
<keyword evidence="6 7" id="KW-0472">Membrane</keyword>
<evidence type="ECO:0000256" key="6">
    <source>
        <dbReference type="ARBA" id="ARBA00023136"/>
    </source>
</evidence>
<organism evidence="11 12">
    <name type="scientific">Nitrospira moscoviensis</name>
    <dbReference type="NCBI Taxonomy" id="42253"/>
    <lineage>
        <taxon>Bacteria</taxon>
        <taxon>Pseudomonadati</taxon>
        <taxon>Nitrospirota</taxon>
        <taxon>Nitrospiria</taxon>
        <taxon>Nitrospirales</taxon>
        <taxon>Nitrospiraceae</taxon>
        <taxon>Nitrospira</taxon>
    </lineage>
</organism>
<dbReference type="PANTHER" id="PTHR30329">
    <property type="entry name" value="STATOR ELEMENT OF FLAGELLAR MOTOR COMPLEX"/>
    <property type="match status" value="1"/>
</dbReference>
<evidence type="ECO:0000256" key="9">
    <source>
        <dbReference type="SAM" id="Phobius"/>
    </source>
</evidence>
<comment type="subcellular location">
    <subcellularLocation>
        <location evidence="1">Cell membrane</location>
        <topology evidence="1">Single-pass membrane protein</topology>
    </subcellularLocation>
</comment>
<keyword evidence="12" id="KW-1185">Reference proteome</keyword>
<dbReference type="OrthoDB" id="9815217at2"/>
<proteinExistence type="inferred from homology"/>
<evidence type="ECO:0000256" key="5">
    <source>
        <dbReference type="ARBA" id="ARBA00022989"/>
    </source>
</evidence>
<evidence type="ECO:0000313" key="12">
    <source>
        <dbReference type="Proteomes" id="UP000069205"/>
    </source>
</evidence>
<dbReference type="InterPro" id="IPR006665">
    <property type="entry name" value="OmpA-like"/>
</dbReference>
<dbReference type="SUPFAM" id="SSF103088">
    <property type="entry name" value="OmpA-like"/>
    <property type="match status" value="1"/>
</dbReference>
<keyword evidence="8" id="KW-0175">Coiled coil</keyword>
<dbReference type="InterPro" id="IPR036737">
    <property type="entry name" value="OmpA-like_sf"/>
</dbReference>
<dbReference type="GO" id="GO:0005886">
    <property type="term" value="C:plasma membrane"/>
    <property type="evidence" value="ECO:0007669"/>
    <property type="project" value="UniProtKB-SubCell"/>
</dbReference>
<evidence type="ECO:0000256" key="2">
    <source>
        <dbReference type="ARBA" id="ARBA00008914"/>
    </source>
</evidence>
<protein>
    <submittedName>
        <fullName evidence="11">OmpA/MotB domain protein</fullName>
    </submittedName>
</protein>
<feature type="domain" description="OmpA-like" evidence="10">
    <location>
        <begin position="85"/>
        <end position="217"/>
    </location>
</feature>
<evidence type="ECO:0000256" key="3">
    <source>
        <dbReference type="ARBA" id="ARBA00022475"/>
    </source>
</evidence>
<evidence type="ECO:0000313" key="11">
    <source>
        <dbReference type="EMBL" id="ALA59738.1"/>
    </source>
</evidence>
<dbReference type="PROSITE" id="PS51123">
    <property type="entry name" value="OMPA_2"/>
    <property type="match status" value="1"/>
</dbReference>
<dbReference type="InterPro" id="IPR025713">
    <property type="entry name" value="MotB-like_N_dom"/>
</dbReference>
<evidence type="ECO:0000259" key="10">
    <source>
        <dbReference type="PROSITE" id="PS51123"/>
    </source>
</evidence>
<dbReference type="Proteomes" id="UP000069205">
    <property type="component" value="Chromosome"/>
</dbReference>
<dbReference type="RefSeq" id="WP_053380699.1">
    <property type="nucleotide sequence ID" value="NZ_CP011801.1"/>
</dbReference>
<accession>A0A0K2GFK3</accession>
<dbReference type="Gene3D" id="3.30.1330.60">
    <property type="entry name" value="OmpA-like domain"/>
    <property type="match status" value="1"/>
</dbReference>
<dbReference type="AlphaFoldDB" id="A0A0K2GFK3"/>
<keyword evidence="5 9" id="KW-1133">Transmembrane helix</keyword>
<evidence type="ECO:0000256" key="8">
    <source>
        <dbReference type="SAM" id="Coils"/>
    </source>
</evidence>
<dbReference type="PATRIC" id="fig|42253.5.peg.3299"/>
<sequence>MTGTRLVLKRNGKDEPEKPFWISFSDLMTALMVLFLVAMSVALLAVTKTVTETERARAEREAALDALLDEVEKAAHQFPGVSVDRNRNVIDFGERALFDTRSHQLKSNQAILLRQFVPKVLEIARSQLGRQWLKRIVVEGFTDQRGTYLFNLNLSLQRSQRVLCVLLNSSSAGEGELSPEDQEQIRELFLVGGYSFNSAKASLEESRRIEFRLEFFGIGETPLLKVDIPRGNFGTCSMGS</sequence>
<name>A0A0K2GFK3_NITMO</name>
<feature type="transmembrane region" description="Helical" evidence="9">
    <location>
        <begin position="20"/>
        <end position="47"/>
    </location>
</feature>
<dbReference type="Pfam" id="PF13677">
    <property type="entry name" value="MotB_plug"/>
    <property type="match status" value="1"/>
</dbReference>
<keyword evidence="4 9" id="KW-0812">Transmembrane</keyword>
<dbReference type="STRING" id="42253.NITMOv2_3346"/>
<dbReference type="KEGG" id="nmv:NITMOv2_3346"/>
<reference evidence="11 12" key="1">
    <citation type="journal article" date="2015" name="Proc. Natl. Acad. Sci. U.S.A.">
        <title>Expanded metabolic versatility of ubiquitous nitrite-oxidizing bacteria from the genus Nitrospira.</title>
        <authorList>
            <person name="Koch H."/>
            <person name="Lucker S."/>
            <person name="Albertsen M."/>
            <person name="Kitzinger K."/>
            <person name="Herbold C."/>
            <person name="Spieck E."/>
            <person name="Nielsen P.H."/>
            <person name="Wagner M."/>
            <person name="Daims H."/>
        </authorList>
    </citation>
    <scope>NUCLEOTIDE SEQUENCE [LARGE SCALE GENOMIC DNA]</scope>
    <source>
        <strain evidence="11 12">NSP M-1</strain>
    </source>
</reference>
<evidence type="ECO:0000256" key="7">
    <source>
        <dbReference type="PROSITE-ProRule" id="PRU00473"/>
    </source>
</evidence>
<evidence type="ECO:0000256" key="1">
    <source>
        <dbReference type="ARBA" id="ARBA00004162"/>
    </source>
</evidence>
<keyword evidence="3" id="KW-1003">Cell membrane</keyword>
<dbReference type="PANTHER" id="PTHR30329:SF21">
    <property type="entry name" value="LIPOPROTEIN YIAD-RELATED"/>
    <property type="match status" value="1"/>
</dbReference>